<dbReference type="EMBL" id="CAJMWW010000640">
    <property type="protein sequence ID" value="CAE6477340.1"/>
    <property type="molecule type" value="Genomic_DNA"/>
</dbReference>
<organism evidence="2 3">
    <name type="scientific">Rhizoctonia solani</name>
    <dbReference type="NCBI Taxonomy" id="456999"/>
    <lineage>
        <taxon>Eukaryota</taxon>
        <taxon>Fungi</taxon>
        <taxon>Dikarya</taxon>
        <taxon>Basidiomycota</taxon>
        <taxon>Agaricomycotina</taxon>
        <taxon>Agaricomycetes</taxon>
        <taxon>Cantharellales</taxon>
        <taxon>Ceratobasidiaceae</taxon>
        <taxon>Rhizoctonia</taxon>
    </lineage>
</organism>
<accession>A0A8H3C9B3</accession>
<gene>
    <name evidence="2" type="ORF">RDB_LOCUS195725</name>
</gene>
<evidence type="ECO:0000256" key="1">
    <source>
        <dbReference type="SAM" id="MobiDB-lite"/>
    </source>
</evidence>
<evidence type="ECO:0000313" key="3">
    <source>
        <dbReference type="Proteomes" id="UP000663841"/>
    </source>
</evidence>
<feature type="region of interest" description="Disordered" evidence="1">
    <location>
        <begin position="165"/>
        <end position="207"/>
    </location>
</feature>
<dbReference type="Proteomes" id="UP000663841">
    <property type="component" value="Unassembled WGS sequence"/>
</dbReference>
<sequence length="207" mass="23717">MYPVKCVQSLQTPKAWTEWLKSHLTYAYQASSLNPYRAEMKIHETLRQKHLEKHFAVVMVRVPPSEEADYINEARTLMIVRIVNDRRVYIPPRPDSMVDKLGPQILWNKIGLKVEGWRTIWYNRYSYQPPYDSQFLEPELSYDHESHGMKDITGGEQIKIGIATKGEVMNKEEDECSGSGSGSGNGTKLNNGKDDKDDKDSHSSLAL</sequence>
<proteinExistence type="predicted"/>
<protein>
    <submittedName>
        <fullName evidence="2">Uncharacterized protein</fullName>
    </submittedName>
</protein>
<reference evidence="2" key="1">
    <citation type="submission" date="2021-01" db="EMBL/GenBank/DDBJ databases">
        <authorList>
            <person name="Kaushik A."/>
        </authorList>
    </citation>
    <scope>NUCLEOTIDE SEQUENCE</scope>
    <source>
        <strain evidence="2">AG3-T5</strain>
    </source>
</reference>
<evidence type="ECO:0000313" key="2">
    <source>
        <dbReference type="EMBL" id="CAE6477340.1"/>
    </source>
</evidence>
<feature type="compositionally biased region" description="Basic and acidic residues" evidence="1">
    <location>
        <begin position="191"/>
        <end position="207"/>
    </location>
</feature>
<dbReference type="AlphaFoldDB" id="A0A8H3C9B3"/>
<name>A0A8H3C9B3_9AGAM</name>
<comment type="caution">
    <text evidence="2">The sequence shown here is derived from an EMBL/GenBank/DDBJ whole genome shotgun (WGS) entry which is preliminary data.</text>
</comment>